<evidence type="ECO:0000256" key="6">
    <source>
        <dbReference type="ARBA" id="ARBA00023136"/>
    </source>
</evidence>
<keyword evidence="6 7" id="KW-0472">Membrane</keyword>
<comment type="caution">
    <text evidence="9">The sequence shown here is derived from an EMBL/GenBank/DDBJ whole genome shotgun (WGS) entry which is preliminary data.</text>
</comment>
<feature type="transmembrane region" description="Helical" evidence="8">
    <location>
        <begin position="217"/>
        <end position="239"/>
    </location>
</feature>
<keyword evidence="3 7" id="KW-0813">Transport</keyword>
<comment type="similarity">
    <text evidence="2 7">Belongs to the purine-cytosine permease (2.A.39) family.</text>
</comment>
<feature type="transmembrane region" description="Helical" evidence="8">
    <location>
        <begin position="155"/>
        <end position="176"/>
    </location>
</feature>
<gene>
    <name evidence="9" type="ORF">GCM10022226_45310</name>
</gene>
<evidence type="ECO:0000313" key="10">
    <source>
        <dbReference type="Proteomes" id="UP001500888"/>
    </source>
</evidence>
<proteinExistence type="inferred from homology"/>
<dbReference type="Pfam" id="PF02133">
    <property type="entry name" value="Transp_cyt_pur"/>
    <property type="match status" value="1"/>
</dbReference>
<protein>
    <submittedName>
        <fullName evidence="9">Cytosine permease</fullName>
    </submittedName>
</protein>
<evidence type="ECO:0000256" key="7">
    <source>
        <dbReference type="PIRNR" id="PIRNR002744"/>
    </source>
</evidence>
<keyword evidence="4 8" id="KW-0812">Transmembrane</keyword>
<keyword evidence="5 8" id="KW-1133">Transmembrane helix</keyword>
<dbReference type="Proteomes" id="UP001500888">
    <property type="component" value="Unassembled WGS sequence"/>
</dbReference>
<evidence type="ECO:0000256" key="1">
    <source>
        <dbReference type="ARBA" id="ARBA00004141"/>
    </source>
</evidence>
<dbReference type="PANTHER" id="PTHR31806">
    <property type="entry name" value="PURINE-CYTOSINE PERMEASE FCY2-RELATED"/>
    <property type="match status" value="1"/>
</dbReference>
<evidence type="ECO:0000256" key="8">
    <source>
        <dbReference type="SAM" id="Phobius"/>
    </source>
</evidence>
<name>A0ABP7IJK7_9ACTN</name>
<feature type="transmembrane region" description="Helical" evidence="8">
    <location>
        <begin position="367"/>
        <end position="392"/>
    </location>
</feature>
<dbReference type="InterPro" id="IPR026030">
    <property type="entry name" value="Pur-cyt_permease_Fcy2/21/22"/>
</dbReference>
<accession>A0ABP7IJK7</accession>
<dbReference type="RefSeq" id="WP_344943537.1">
    <property type="nucleotide sequence ID" value="NZ_BAAAZR010000011.1"/>
</dbReference>
<reference evidence="10" key="1">
    <citation type="journal article" date="2019" name="Int. J. Syst. Evol. Microbiol.">
        <title>The Global Catalogue of Microorganisms (GCM) 10K type strain sequencing project: providing services to taxonomists for standard genome sequencing and annotation.</title>
        <authorList>
            <consortium name="The Broad Institute Genomics Platform"/>
            <consortium name="The Broad Institute Genome Sequencing Center for Infectious Disease"/>
            <person name="Wu L."/>
            <person name="Ma J."/>
        </authorList>
    </citation>
    <scope>NUCLEOTIDE SEQUENCE [LARGE SCALE GENOMIC DNA]</scope>
    <source>
        <strain evidence="10">JCM 16908</strain>
    </source>
</reference>
<feature type="transmembrane region" description="Helical" evidence="8">
    <location>
        <begin position="413"/>
        <end position="439"/>
    </location>
</feature>
<evidence type="ECO:0000256" key="2">
    <source>
        <dbReference type="ARBA" id="ARBA00008974"/>
    </source>
</evidence>
<evidence type="ECO:0000256" key="3">
    <source>
        <dbReference type="ARBA" id="ARBA00022448"/>
    </source>
</evidence>
<dbReference type="EMBL" id="BAAAZR010000011">
    <property type="protein sequence ID" value="GAA3819835.1"/>
    <property type="molecule type" value="Genomic_DNA"/>
</dbReference>
<keyword evidence="10" id="KW-1185">Reference proteome</keyword>
<organism evidence="9 10">
    <name type="scientific">Sphaerisporangium flaviroseum</name>
    <dbReference type="NCBI Taxonomy" id="509199"/>
    <lineage>
        <taxon>Bacteria</taxon>
        <taxon>Bacillati</taxon>
        <taxon>Actinomycetota</taxon>
        <taxon>Actinomycetes</taxon>
        <taxon>Streptosporangiales</taxon>
        <taxon>Streptosporangiaceae</taxon>
        <taxon>Sphaerisporangium</taxon>
    </lineage>
</organism>
<feature type="transmembrane region" description="Helical" evidence="8">
    <location>
        <begin position="341"/>
        <end position="361"/>
    </location>
</feature>
<comment type="subcellular location">
    <subcellularLocation>
        <location evidence="1">Membrane</location>
        <topology evidence="1">Multi-pass membrane protein</topology>
    </subcellularLocation>
</comment>
<dbReference type="InterPro" id="IPR001248">
    <property type="entry name" value="Pur-cyt_permease"/>
</dbReference>
<dbReference type="Gene3D" id="1.10.4160.10">
    <property type="entry name" value="Hydantoin permease"/>
    <property type="match status" value="1"/>
</dbReference>
<evidence type="ECO:0000313" key="9">
    <source>
        <dbReference type="EMBL" id="GAA3819835.1"/>
    </source>
</evidence>
<feature type="transmembrane region" description="Helical" evidence="8">
    <location>
        <begin position="42"/>
        <end position="62"/>
    </location>
</feature>
<feature type="transmembrane region" description="Helical" evidence="8">
    <location>
        <begin position="121"/>
        <end position="143"/>
    </location>
</feature>
<sequence>MAGEQGEQVDGVVGGARRLGIEVHGLDVISDAERKGRPRQLFWPWFGANVSILGLSYGSFALGFGISFWQALTAGVIGILFSFLLCGFVAVAGKRGSAPTMVLSRAAFGVRGNRLPSTISWMLTLGWETVLTALATLATATVFDRLGWGGGTSTKVTALIVVTLLIIAGGVMGFDLIMRMQTVITIVTGVLTVVYIFLVAGHIHWDAVAAVPGGSAQQFIGALVFMMTGFGLGWVNAAADYSRYLPRRSSSAGVVGWTTFGASLAPLVLLVFGLLLAGSSTGLNEAIEIDPIGALTTILPTWFLIPFAAVAVLGLVGGAVLDIYSSGLALLAAGLRAPRYIAALIDGVLMVAGTVYIVFIADNFLGQFIGFLTTLGVPIAAWCGVMLADVALRRRDYDDIDLYRPSGRYGDLRPLPVAVIVVSTAIGWGLVTNTAASWLGWQGYLLGPLGLGGKDGSWAFANLGVLLALVLGFAVTWLFNRPAVRAQEQATPADHGPTPTSVTRP</sequence>
<feature type="transmembrane region" description="Helical" evidence="8">
    <location>
        <begin position="251"/>
        <end position="277"/>
    </location>
</feature>
<feature type="transmembrane region" description="Helical" evidence="8">
    <location>
        <begin position="459"/>
        <end position="479"/>
    </location>
</feature>
<feature type="transmembrane region" description="Helical" evidence="8">
    <location>
        <begin position="68"/>
        <end position="91"/>
    </location>
</feature>
<evidence type="ECO:0000256" key="5">
    <source>
        <dbReference type="ARBA" id="ARBA00022989"/>
    </source>
</evidence>
<dbReference type="PANTHER" id="PTHR31806:SF1">
    <property type="entry name" value="PURINE-CYTOSINE PERMEASE FCY2-RELATED"/>
    <property type="match status" value="1"/>
</dbReference>
<evidence type="ECO:0000256" key="4">
    <source>
        <dbReference type="ARBA" id="ARBA00022692"/>
    </source>
</evidence>
<dbReference type="PIRSF" id="PIRSF002744">
    <property type="entry name" value="Pur-cyt_permease"/>
    <property type="match status" value="1"/>
</dbReference>
<feature type="transmembrane region" description="Helical" evidence="8">
    <location>
        <begin position="297"/>
        <end position="321"/>
    </location>
</feature>
<feature type="transmembrane region" description="Helical" evidence="8">
    <location>
        <begin position="183"/>
        <end position="205"/>
    </location>
</feature>